<evidence type="ECO:0000313" key="2">
    <source>
        <dbReference type="WBParaSite" id="nRc.2.0.1.t07618-RA"/>
    </source>
</evidence>
<proteinExistence type="predicted"/>
<sequence>MLGRFSGQKALARRRDVRDGFRIVQFFILFEFVSDSLNVVRLIRQFHFPNSVGTNLAADKQFCSKKPCKLIGNCTDIGPSLQFEHLTTCCAVLPSILICSLQTLQLTVKPPVVPFFSAMGTSVLSATCSLDGIWIKSTQTNPSKFLNQVISNNVLPVSAGLNSGCRSDMTR</sequence>
<accession>A0A915I2D1</accession>
<name>A0A915I2D1_ROMCU</name>
<organism evidence="1 2">
    <name type="scientific">Romanomermis culicivorax</name>
    <name type="common">Nematode worm</name>
    <dbReference type="NCBI Taxonomy" id="13658"/>
    <lineage>
        <taxon>Eukaryota</taxon>
        <taxon>Metazoa</taxon>
        <taxon>Ecdysozoa</taxon>
        <taxon>Nematoda</taxon>
        <taxon>Enoplea</taxon>
        <taxon>Dorylaimia</taxon>
        <taxon>Mermithida</taxon>
        <taxon>Mermithoidea</taxon>
        <taxon>Mermithidae</taxon>
        <taxon>Romanomermis</taxon>
    </lineage>
</organism>
<reference evidence="2" key="1">
    <citation type="submission" date="2022-11" db="UniProtKB">
        <authorList>
            <consortium name="WormBaseParasite"/>
        </authorList>
    </citation>
    <scope>IDENTIFICATION</scope>
</reference>
<keyword evidence="1" id="KW-1185">Reference proteome</keyword>
<dbReference type="WBParaSite" id="nRc.2.0.1.t07618-RA">
    <property type="protein sequence ID" value="nRc.2.0.1.t07618-RA"/>
    <property type="gene ID" value="nRc.2.0.1.g07618"/>
</dbReference>
<dbReference type="Proteomes" id="UP000887565">
    <property type="component" value="Unplaced"/>
</dbReference>
<dbReference type="AlphaFoldDB" id="A0A915I2D1"/>
<evidence type="ECO:0000313" key="1">
    <source>
        <dbReference type="Proteomes" id="UP000887565"/>
    </source>
</evidence>
<protein>
    <submittedName>
        <fullName evidence="2">Uncharacterized protein</fullName>
    </submittedName>
</protein>